<evidence type="ECO:0000313" key="3">
    <source>
        <dbReference type="Proteomes" id="UP001447188"/>
    </source>
</evidence>
<feature type="transmembrane region" description="Helical" evidence="1">
    <location>
        <begin position="24"/>
        <end position="47"/>
    </location>
</feature>
<evidence type="ECO:0000313" key="2">
    <source>
        <dbReference type="EMBL" id="KAL0633119.1"/>
    </source>
</evidence>
<evidence type="ECO:0008006" key="4">
    <source>
        <dbReference type="Google" id="ProtNLM"/>
    </source>
</evidence>
<protein>
    <recommendedName>
        <fullName evidence="4">MARVEL domain-containing protein</fullName>
    </recommendedName>
</protein>
<comment type="caution">
    <text evidence="2">The sequence shown here is derived from an EMBL/GenBank/DDBJ whole genome shotgun (WGS) entry which is preliminary data.</text>
</comment>
<proteinExistence type="predicted"/>
<reference evidence="2 3" key="1">
    <citation type="submission" date="2024-02" db="EMBL/GenBank/DDBJ databases">
        <title>Discinaceae phylogenomics.</title>
        <authorList>
            <person name="Dirks A.C."/>
            <person name="James T.Y."/>
        </authorList>
    </citation>
    <scope>NUCLEOTIDE SEQUENCE [LARGE SCALE GENOMIC DNA]</scope>
    <source>
        <strain evidence="2 3">ACD0624</strain>
    </source>
</reference>
<feature type="non-terminal residue" evidence="2">
    <location>
        <position position="1"/>
    </location>
</feature>
<evidence type="ECO:0000256" key="1">
    <source>
        <dbReference type="SAM" id="Phobius"/>
    </source>
</evidence>
<organism evidence="2 3">
    <name type="scientific">Discina gigas</name>
    <dbReference type="NCBI Taxonomy" id="1032678"/>
    <lineage>
        <taxon>Eukaryota</taxon>
        <taxon>Fungi</taxon>
        <taxon>Dikarya</taxon>
        <taxon>Ascomycota</taxon>
        <taxon>Pezizomycotina</taxon>
        <taxon>Pezizomycetes</taxon>
        <taxon>Pezizales</taxon>
        <taxon>Discinaceae</taxon>
        <taxon>Discina</taxon>
    </lineage>
</organism>
<keyword evidence="1" id="KW-0472">Membrane</keyword>
<name>A0ABR3GAZ7_9PEZI</name>
<keyword evidence="1" id="KW-0812">Transmembrane</keyword>
<sequence length="141" mass="15044">TCFAVFYIIITYALYFDNKLPKHLAALTDTLFLAALTAISIIIGAPLSTLTCGVAAAANPSTTFDPTATFTDLPSSSTATTTPIDPAYLTPESGTVFHPRARREATTYVHMEPVAYGAWVESEVGVCGMMKAVWGLVFALM</sequence>
<dbReference type="EMBL" id="JBBBZM010000136">
    <property type="protein sequence ID" value="KAL0633119.1"/>
    <property type="molecule type" value="Genomic_DNA"/>
</dbReference>
<keyword evidence="1" id="KW-1133">Transmembrane helix</keyword>
<dbReference type="Proteomes" id="UP001447188">
    <property type="component" value="Unassembled WGS sequence"/>
</dbReference>
<keyword evidence="3" id="KW-1185">Reference proteome</keyword>
<gene>
    <name evidence="2" type="ORF">Q9L58_007958</name>
</gene>
<accession>A0ABR3GAZ7</accession>